<reference evidence="1 2" key="1">
    <citation type="journal article" date="2018" name="Nat. Genet.">
        <title>The Rosa genome provides new insights in the design of modern roses.</title>
        <authorList>
            <person name="Bendahmane M."/>
        </authorList>
    </citation>
    <scope>NUCLEOTIDE SEQUENCE [LARGE SCALE GENOMIC DNA]</scope>
    <source>
        <strain evidence="2">cv. Old Blush</strain>
    </source>
</reference>
<dbReference type="EMBL" id="PDCK01000039">
    <property type="protein sequence ID" value="PRQ58148.1"/>
    <property type="molecule type" value="Genomic_DNA"/>
</dbReference>
<dbReference type="Gramene" id="PRQ58148">
    <property type="protein sequence ID" value="PRQ58148"/>
    <property type="gene ID" value="RchiOBHm_Chr1g0356091"/>
</dbReference>
<protein>
    <submittedName>
        <fullName evidence="1">Uncharacterized protein</fullName>
    </submittedName>
</protein>
<name>A0A2P6SHL2_ROSCH</name>
<dbReference type="Proteomes" id="UP000238479">
    <property type="component" value="Chromosome 1"/>
</dbReference>
<evidence type="ECO:0000313" key="2">
    <source>
        <dbReference type="Proteomes" id="UP000238479"/>
    </source>
</evidence>
<sequence>MKRCWCCIRIWSKVLSRWKLKWGQLVQLIISRWSRGGASNREIDLDN</sequence>
<evidence type="ECO:0000313" key="1">
    <source>
        <dbReference type="EMBL" id="PRQ58148.1"/>
    </source>
</evidence>
<organism evidence="1 2">
    <name type="scientific">Rosa chinensis</name>
    <name type="common">China rose</name>
    <dbReference type="NCBI Taxonomy" id="74649"/>
    <lineage>
        <taxon>Eukaryota</taxon>
        <taxon>Viridiplantae</taxon>
        <taxon>Streptophyta</taxon>
        <taxon>Embryophyta</taxon>
        <taxon>Tracheophyta</taxon>
        <taxon>Spermatophyta</taxon>
        <taxon>Magnoliopsida</taxon>
        <taxon>eudicotyledons</taxon>
        <taxon>Gunneridae</taxon>
        <taxon>Pentapetalae</taxon>
        <taxon>rosids</taxon>
        <taxon>fabids</taxon>
        <taxon>Rosales</taxon>
        <taxon>Rosaceae</taxon>
        <taxon>Rosoideae</taxon>
        <taxon>Rosoideae incertae sedis</taxon>
        <taxon>Rosa</taxon>
    </lineage>
</organism>
<accession>A0A2P6SHL2</accession>
<dbReference type="AlphaFoldDB" id="A0A2P6SHL2"/>
<comment type="caution">
    <text evidence="1">The sequence shown here is derived from an EMBL/GenBank/DDBJ whole genome shotgun (WGS) entry which is preliminary data.</text>
</comment>
<keyword evidence="2" id="KW-1185">Reference proteome</keyword>
<gene>
    <name evidence="1" type="ORF">RchiOBHm_Chr1g0356091</name>
</gene>
<proteinExistence type="predicted"/>